<dbReference type="Gene3D" id="1.20.5.170">
    <property type="match status" value="1"/>
</dbReference>
<accession>A0A915PRZ7</accession>
<organism evidence="3 4">
    <name type="scientific">Setaria digitata</name>
    <dbReference type="NCBI Taxonomy" id="48799"/>
    <lineage>
        <taxon>Eukaryota</taxon>
        <taxon>Metazoa</taxon>
        <taxon>Ecdysozoa</taxon>
        <taxon>Nematoda</taxon>
        <taxon>Chromadorea</taxon>
        <taxon>Rhabditida</taxon>
        <taxon>Spirurina</taxon>
        <taxon>Spiruromorpha</taxon>
        <taxon>Filarioidea</taxon>
        <taxon>Setariidae</taxon>
        <taxon>Setaria</taxon>
    </lineage>
</organism>
<dbReference type="WBParaSite" id="sdigi.contig268.g6886.t1">
    <property type="protein sequence ID" value="sdigi.contig268.g6886.t1"/>
    <property type="gene ID" value="sdigi.contig268.g6886"/>
</dbReference>
<sequence length="386" mass="43198">MGTCYTYLRLCVLCPYLYSRELRGARVFVSELQSTLQRNVVLCLNGYSQPCEDKANKLLEVMDEKFCVVPFWGVPSPETDNLLLDCFIGYDDNSVAKTTRYPSTGSKLSSVHVVGKNLEDVFESGFSSAIVQNDGERFPSSCESDSGTSEYDDSDISWLDEFMNVYGITTLDSGHDFSMKSIDVTAVASQESVTLSSLVQNNASTKPADVCIDTDPNIFSLREPVTVRKTINSLVLDKDNEKRTSESPFSKDISINVCTTTNPTVSSVHETSLLQNIDVATVLAHLSEIKTLCSSVCEKGITIFQSGNGHKFTALKSCFGSVSERKREQNRCAAIRYRGKLREEAKRKKQELRELELRNVELKTEMSWLEKEVAYLKSLMKLTMRL</sequence>
<evidence type="ECO:0000259" key="2">
    <source>
        <dbReference type="PROSITE" id="PS50217"/>
    </source>
</evidence>
<dbReference type="Proteomes" id="UP000887581">
    <property type="component" value="Unplaced"/>
</dbReference>
<dbReference type="InterPro" id="IPR004827">
    <property type="entry name" value="bZIP"/>
</dbReference>
<dbReference type="AlphaFoldDB" id="A0A915PRZ7"/>
<evidence type="ECO:0000313" key="3">
    <source>
        <dbReference type="Proteomes" id="UP000887581"/>
    </source>
</evidence>
<feature type="coiled-coil region" evidence="1">
    <location>
        <begin position="338"/>
        <end position="372"/>
    </location>
</feature>
<dbReference type="GO" id="GO:0003700">
    <property type="term" value="F:DNA-binding transcription factor activity"/>
    <property type="evidence" value="ECO:0007669"/>
    <property type="project" value="InterPro"/>
</dbReference>
<name>A0A915PRZ7_9BILA</name>
<keyword evidence="1" id="KW-0175">Coiled coil</keyword>
<dbReference type="SUPFAM" id="SSF57959">
    <property type="entry name" value="Leucine zipper domain"/>
    <property type="match status" value="1"/>
</dbReference>
<dbReference type="InterPro" id="IPR046347">
    <property type="entry name" value="bZIP_sf"/>
</dbReference>
<dbReference type="CDD" id="cd14692">
    <property type="entry name" value="bZIP_ATF4"/>
    <property type="match status" value="1"/>
</dbReference>
<keyword evidence="3" id="KW-1185">Reference proteome</keyword>
<evidence type="ECO:0000256" key="1">
    <source>
        <dbReference type="SAM" id="Coils"/>
    </source>
</evidence>
<feature type="domain" description="BZIP" evidence="2">
    <location>
        <begin position="324"/>
        <end position="383"/>
    </location>
</feature>
<reference evidence="4" key="1">
    <citation type="submission" date="2022-11" db="UniProtKB">
        <authorList>
            <consortium name="WormBaseParasite"/>
        </authorList>
    </citation>
    <scope>IDENTIFICATION</scope>
</reference>
<dbReference type="PROSITE" id="PS50217">
    <property type="entry name" value="BZIP"/>
    <property type="match status" value="1"/>
</dbReference>
<dbReference type="PROSITE" id="PS00036">
    <property type="entry name" value="BZIP_BASIC"/>
    <property type="match status" value="1"/>
</dbReference>
<proteinExistence type="predicted"/>
<protein>
    <submittedName>
        <fullName evidence="4">BZIP domain-containing protein</fullName>
    </submittedName>
</protein>
<evidence type="ECO:0000313" key="4">
    <source>
        <dbReference type="WBParaSite" id="sdigi.contig268.g6886.t1"/>
    </source>
</evidence>